<evidence type="ECO:0000313" key="2">
    <source>
        <dbReference type="EMBL" id="KAI9639161.1"/>
    </source>
</evidence>
<dbReference type="EMBL" id="JAKWFO010000001">
    <property type="protein sequence ID" value="KAI9639161.1"/>
    <property type="molecule type" value="Genomic_DNA"/>
</dbReference>
<organism evidence="2 3">
    <name type="scientific">Dioszegia hungarica</name>
    <dbReference type="NCBI Taxonomy" id="4972"/>
    <lineage>
        <taxon>Eukaryota</taxon>
        <taxon>Fungi</taxon>
        <taxon>Dikarya</taxon>
        <taxon>Basidiomycota</taxon>
        <taxon>Agaricomycotina</taxon>
        <taxon>Tremellomycetes</taxon>
        <taxon>Tremellales</taxon>
        <taxon>Bulleribasidiaceae</taxon>
        <taxon>Dioszegia</taxon>
    </lineage>
</organism>
<dbReference type="RefSeq" id="XP_052948938.1">
    <property type="nucleotide sequence ID" value="XM_053090600.1"/>
</dbReference>
<keyword evidence="3" id="KW-1185">Reference proteome</keyword>
<proteinExistence type="predicted"/>
<accession>A0AA38HGM7</accession>
<dbReference type="Proteomes" id="UP001164286">
    <property type="component" value="Unassembled WGS sequence"/>
</dbReference>
<name>A0AA38HGM7_9TREE</name>
<protein>
    <submittedName>
        <fullName evidence="2">Uncharacterized protein</fullName>
    </submittedName>
</protein>
<sequence length="433" mass="48127">MPDPDEDAAAGTPPHSPPAKLLPEIYAEIFRHLLRPPPLLSERAERRNLSQADLALLMRTSRLFNQIAAPYLYSTIRTCNLSSLTYGLDTFSVLGVPSKFELLNYTRKLYLEYIEKGEPGYTNLLAHGGAYFHLVEPTGMEASTFAHEECRAVTEGMALALVMKAFRNLTSISTGSYTGRQGDYYKRLFGFRSIHPDLPGMMFRAGGVLIDLAADVPVESVCQWVGTGPLTFETPRKPLLFRAHISTESAAIPVCLGRTSRWYYDVQPPAGGPDTEAVLGTALHALVYAILLHAVERFIAVQSWPKIHPAAEAMYGHTSIHLDIFLADRFAQTPILQALRSDIPTTILRMYELLGLPSEWCEKDVWTFEPIGRAPACEACYWSPTVPPNQKSPLPSLSLMRVKGVLAKAYEDLIPRARSLLEFRGRDESSLGF</sequence>
<comment type="caution">
    <text evidence="2">The sequence shown here is derived from an EMBL/GenBank/DDBJ whole genome shotgun (WGS) entry which is preliminary data.</text>
</comment>
<dbReference type="AlphaFoldDB" id="A0AA38HGM7"/>
<gene>
    <name evidence="2" type="ORF">MKK02DRAFT_39454</name>
</gene>
<reference evidence="2" key="1">
    <citation type="journal article" date="2022" name="G3 (Bethesda)">
        <title>High quality genome of the basidiomycete yeast Dioszegia hungarica PDD-24b-2 isolated from cloud water.</title>
        <authorList>
            <person name="Jarrige D."/>
            <person name="Haridas S."/>
            <person name="Bleykasten-Grosshans C."/>
            <person name="Joly M."/>
            <person name="Nadalig T."/>
            <person name="Sancelme M."/>
            <person name="Vuilleumier S."/>
            <person name="Grigoriev I.V."/>
            <person name="Amato P."/>
            <person name="Bringel F."/>
        </authorList>
    </citation>
    <scope>NUCLEOTIDE SEQUENCE</scope>
    <source>
        <strain evidence="2">PDD-24b-2</strain>
    </source>
</reference>
<evidence type="ECO:0000256" key="1">
    <source>
        <dbReference type="SAM" id="MobiDB-lite"/>
    </source>
</evidence>
<evidence type="ECO:0000313" key="3">
    <source>
        <dbReference type="Proteomes" id="UP001164286"/>
    </source>
</evidence>
<feature type="region of interest" description="Disordered" evidence="1">
    <location>
        <begin position="1"/>
        <end position="20"/>
    </location>
</feature>
<dbReference type="GeneID" id="77729805"/>